<evidence type="ECO:0000313" key="2">
    <source>
        <dbReference type="Proteomes" id="UP000008694"/>
    </source>
</evidence>
<evidence type="ECO:0000313" key="1">
    <source>
        <dbReference type="EMBL" id="EFH53375.1"/>
    </source>
</evidence>
<name>D7LPV2_ARALL</name>
<keyword evidence="2" id="KW-1185">Reference proteome</keyword>
<sequence length="63" mass="6909">MIYIHGGGDLFSSATLRLHLASFSRYPSLLIVFFLPKPNHVHSARSSPISPLVFQLSLTSLLG</sequence>
<gene>
    <name evidence="1" type="ORF">ARALYDRAFT_905120</name>
</gene>
<dbReference type="AlphaFoldDB" id="D7LPV2"/>
<dbReference type="EMBL" id="GL348717">
    <property type="protein sequence ID" value="EFH53375.1"/>
    <property type="molecule type" value="Genomic_DNA"/>
</dbReference>
<dbReference type="HOGENOM" id="CLU_2888802_0_0_1"/>
<accession>D7LPV2</accession>
<organism evidence="2">
    <name type="scientific">Arabidopsis lyrata subsp. lyrata</name>
    <name type="common">Lyre-leaved rock-cress</name>
    <dbReference type="NCBI Taxonomy" id="81972"/>
    <lineage>
        <taxon>Eukaryota</taxon>
        <taxon>Viridiplantae</taxon>
        <taxon>Streptophyta</taxon>
        <taxon>Embryophyta</taxon>
        <taxon>Tracheophyta</taxon>
        <taxon>Spermatophyta</taxon>
        <taxon>Magnoliopsida</taxon>
        <taxon>eudicotyledons</taxon>
        <taxon>Gunneridae</taxon>
        <taxon>Pentapetalae</taxon>
        <taxon>rosids</taxon>
        <taxon>malvids</taxon>
        <taxon>Brassicales</taxon>
        <taxon>Brassicaceae</taxon>
        <taxon>Camelineae</taxon>
        <taxon>Arabidopsis</taxon>
    </lineage>
</organism>
<proteinExistence type="predicted"/>
<reference evidence="2" key="1">
    <citation type="journal article" date="2011" name="Nat. Genet.">
        <title>The Arabidopsis lyrata genome sequence and the basis of rapid genome size change.</title>
        <authorList>
            <person name="Hu T.T."/>
            <person name="Pattyn P."/>
            <person name="Bakker E.G."/>
            <person name="Cao J."/>
            <person name="Cheng J.-F."/>
            <person name="Clark R.M."/>
            <person name="Fahlgren N."/>
            <person name="Fawcett J.A."/>
            <person name="Grimwood J."/>
            <person name="Gundlach H."/>
            <person name="Haberer G."/>
            <person name="Hollister J.D."/>
            <person name="Ossowski S."/>
            <person name="Ottilar R.P."/>
            <person name="Salamov A.A."/>
            <person name="Schneeberger K."/>
            <person name="Spannagl M."/>
            <person name="Wang X."/>
            <person name="Yang L."/>
            <person name="Nasrallah M.E."/>
            <person name="Bergelson J."/>
            <person name="Carrington J.C."/>
            <person name="Gaut B.S."/>
            <person name="Schmutz J."/>
            <person name="Mayer K.F.X."/>
            <person name="Van de Peer Y."/>
            <person name="Grigoriev I.V."/>
            <person name="Nordborg M."/>
            <person name="Weigel D."/>
            <person name="Guo Y.-L."/>
        </authorList>
    </citation>
    <scope>NUCLEOTIDE SEQUENCE [LARGE SCALE GENOMIC DNA]</scope>
    <source>
        <strain evidence="2">cv. MN47</strain>
    </source>
</reference>
<protein>
    <submittedName>
        <fullName evidence="1">Predicted protein</fullName>
    </submittedName>
</protein>
<dbReference type="Gramene" id="scaffold_500824.1">
    <property type="protein sequence ID" value="scaffold_500824.1"/>
    <property type="gene ID" value="scaffold_500824.1"/>
</dbReference>
<dbReference type="Proteomes" id="UP000008694">
    <property type="component" value="Unassembled WGS sequence"/>
</dbReference>